<evidence type="ECO:0000313" key="1">
    <source>
        <dbReference type="EMBL" id="ALJ75591.1"/>
    </source>
</evidence>
<protein>
    <submittedName>
        <fullName evidence="1">Growth factor 2</fullName>
    </submittedName>
</protein>
<name>A0A0U2ISQ5_TRIVA</name>
<dbReference type="PANTHER" id="PTHR34066:SF1">
    <property type="entry name" value="DUF1764 FAMILY PROTEIN"/>
    <property type="match status" value="1"/>
</dbReference>
<reference evidence="1" key="1">
    <citation type="submission" date="2015-01" db="EMBL/GenBank/DDBJ databases">
        <title>The growth factors in the human pathogen Trichomonas vaginalis.</title>
        <authorList>
            <person name="Munoz C."/>
            <person name="Catalan A."/>
            <person name="San Francisco J."/>
            <person name="Gutierrez B."/>
            <person name="Sagua H."/>
            <person name="Benchimol M."/>
            <person name="Araya J.E."/>
            <person name="Gonzalez J."/>
        </authorList>
    </citation>
    <scope>NUCLEOTIDE SEQUENCE</scope>
    <source>
        <strain evidence="1">Tv129</strain>
    </source>
</reference>
<proteinExistence type="evidence at transcript level"/>
<dbReference type="Pfam" id="PF08576">
    <property type="entry name" value="DUF1764"/>
    <property type="match status" value="1"/>
</dbReference>
<dbReference type="AlphaFoldDB" id="A0A0U2ISQ5"/>
<organism evidence="1">
    <name type="scientific">Trichomonas vaginalis</name>
    <dbReference type="NCBI Taxonomy" id="5722"/>
    <lineage>
        <taxon>Eukaryota</taxon>
        <taxon>Metamonada</taxon>
        <taxon>Parabasalia</taxon>
        <taxon>Trichomonadida</taxon>
        <taxon>Trichomonadidae</taxon>
        <taxon>Trichomonas</taxon>
    </lineage>
</organism>
<dbReference type="InterPro" id="IPR013885">
    <property type="entry name" value="DUF1764_euk"/>
</dbReference>
<dbReference type="EMBL" id="KP411383">
    <property type="protein sequence ID" value="ALJ75591.1"/>
    <property type="molecule type" value="mRNA"/>
</dbReference>
<dbReference type="VEuPathDB" id="TrichDB:TVAGG3_0993970"/>
<accession>A0A0U2ISQ5</accession>
<sequence>MEKAKKQQIEERERYPVKILLRKAKVIRNKIMGVKGSKLGDDEDVDLDEMFDNIKKAKKEKVARDAALKEAMEKSKQKRRYTEDGLPIFTEAELKMDNPKAGTTPLCPFDCDCCF</sequence>
<dbReference type="PANTHER" id="PTHR34066">
    <property type="entry name" value="GROWTH FACTOR 2"/>
    <property type="match status" value="1"/>
</dbReference>